<dbReference type="InterPro" id="IPR017441">
    <property type="entry name" value="Protein_kinase_ATP_BS"/>
</dbReference>
<feature type="compositionally biased region" description="Basic and acidic residues" evidence="7">
    <location>
        <begin position="819"/>
        <end position="835"/>
    </location>
</feature>
<dbReference type="GO" id="GO:0030447">
    <property type="term" value="P:filamentous growth"/>
    <property type="evidence" value="ECO:0007669"/>
    <property type="project" value="UniProtKB-ARBA"/>
</dbReference>
<feature type="compositionally biased region" description="Low complexity" evidence="7">
    <location>
        <begin position="785"/>
        <end position="796"/>
    </location>
</feature>
<feature type="region of interest" description="Disordered" evidence="7">
    <location>
        <begin position="650"/>
        <end position="727"/>
    </location>
</feature>
<sequence length="842" mass="93307">MSLLSESEGPSHPSPVVSRRSMITGKHHASREVRFGVYVLGATLGEGEFGKVKLGWRKDGLQPSQAAIKLIRRDTIPHGSEKESKIHREINALKRLRHPNIVRLVEVLQNDKYIGIVLEYASGGELFDYILEHRYLKESMACRLFAQLVSGVDYMHSKGLVHRDLKLENLLLDKHKNIIISDFGFVNSFRSNDMMRTSCGSPCYAAPELVISNQPYQGTKVDVWSCGVILYAMLAGYLPYDDDPQNPDGENIARLYHYITSTRLTFPEYITPTPRDLLRKIIVPDPQKRIPLHEVRAHPWLAPHAPFLSVTPGEWDLNYKAARVLLTQSDKAHRRYSLMENPTTASLMLNKHAIKSYSSHSVSQSLYAHPAIPQTSRTVAISSSPSSSELNTNFAGPQKVAVQPAFDTYRGSHHRRNGSSASVALQAVVEADNAEHSRRNSVTETTLVGNTSGREVTSRSRPFPRPLTLAAVSVDSSLTTPNSSFVPLDTLIRGKSDIDTIVEGSENSTSVTQSSPTARIPPRSTRPSRPRPTSYHPGLVSTMQVSGHDFAFQTSSVKLETASANGYSLQRSSTANSRSSSPIKESSSKRNSWCQPKISEPALDMSLVNGVLTKLNDSTIANISETQMSHKEKRKSIALDSLSNAMEVFTSEQQIQSGDDQEKTETETETETGELDKEEEETRERSTLSTKPTSSISTAPHHPSAIPTNMSRVKTSNSEKENHTSLGTSVTNKFKRFSLLSFYSKDTVYETAHSTVRHSSHTYSGHHSTRKPLEPNNRVQTVQLKSSTVKSASSTAQDPITTRRGDNSSSRTASGSAGKNHDREPSTAKRVMDFFRRRSIRI</sequence>
<dbReference type="AlphaFoldDB" id="A0A448YS79"/>
<dbReference type="FunFam" id="1.10.510.10:FF:000571">
    <property type="entry name" value="Maternal embryonic leucine zipper kinase"/>
    <property type="match status" value="1"/>
</dbReference>
<comment type="catalytic activity">
    <reaction evidence="4">
        <text>L-threonyl-[protein] + ATP = O-phospho-L-threonyl-[protein] + ADP + H(+)</text>
        <dbReference type="Rhea" id="RHEA:46608"/>
        <dbReference type="Rhea" id="RHEA-COMP:11060"/>
        <dbReference type="Rhea" id="RHEA-COMP:11605"/>
        <dbReference type="ChEBI" id="CHEBI:15378"/>
        <dbReference type="ChEBI" id="CHEBI:30013"/>
        <dbReference type="ChEBI" id="CHEBI:30616"/>
        <dbReference type="ChEBI" id="CHEBI:61977"/>
        <dbReference type="ChEBI" id="CHEBI:456216"/>
        <dbReference type="EC" id="2.7.11.1"/>
    </reaction>
</comment>
<evidence type="ECO:0000256" key="5">
    <source>
        <dbReference type="ARBA" id="ARBA00048679"/>
    </source>
</evidence>
<feature type="region of interest" description="Disordered" evidence="7">
    <location>
        <begin position="503"/>
        <end position="538"/>
    </location>
</feature>
<evidence type="ECO:0000259" key="8">
    <source>
        <dbReference type="PROSITE" id="PS50011"/>
    </source>
</evidence>
<feature type="compositionally biased region" description="Polar residues" evidence="7">
    <location>
        <begin position="706"/>
        <end position="716"/>
    </location>
</feature>
<keyword evidence="2 6" id="KW-0547">Nucleotide-binding</keyword>
<feature type="compositionally biased region" description="Polar residues" evidence="7">
    <location>
        <begin position="807"/>
        <end position="817"/>
    </location>
</feature>
<evidence type="ECO:0000256" key="2">
    <source>
        <dbReference type="ARBA" id="ARBA00022741"/>
    </source>
</evidence>
<evidence type="ECO:0000256" key="3">
    <source>
        <dbReference type="ARBA" id="ARBA00022840"/>
    </source>
</evidence>
<dbReference type="PANTHER" id="PTHR24346:SF110">
    <property type="entry name" value="NON-SPECIFIC SERINE_THREONINE PROTEIN KINASE"/>
    <property type="match status" value="1"/>
</dbReference>
<protein>
    <recommendedName>
        <fullName evidence="1">non-specific serine/threonine protein kinase</fullName>
        <ecNumber evidence="1">2.7.11.1</ecNumber>
    </recommendedName>
</protein>
<evidence type="ECO:0000256" key="4">
    <source>
        <dbReference type="ARBA" id="ARBA00047899"/>
    </source>
</evidence>
<dbReference type="Proteomes" id="UP000290900">
    <property type="component" value="Unassembled WGS sequence"/>
</dbReference>
<dbReference type="EMBL" id="CAACVR010000056">
    <property type="protein sequence ID" value="VEU23771.1"/>
    <property type="molecule type" value="Genomic_DNA"/>
</dbReference>
<dbReference type="SMART" id="SM00220">
    <property type="entry name" value="S_TKc"/>
    <property type="match status" value="1"/>
</dbReference>
<dbReference type="GO" id="GO:0035556">
    <property type="term" value="P:intracellular signal transduction"/>
    <property type="evidence" value="ECO:0007669"/>
    <property type="project" value="TreeGrafter"/>
</dbReference>
<dbReference type="GO" id="GO:0004674">
    <property type="term" value="F:protein serine/threonine kinase activity"/>
    <property type="evidence" value="ECO:0007669"/>
    <property type="project" value="UniProtKB-EC"/>
</dbReference>
<dbReference type="SUPFAM" id="SSF56112">
    <property type="entry name" value="Protein kinase-like (PK-like)"/>
    <property type="match status" value="1"/>
</dbReference>
<comment type="catalytic activity">
    <reaction evidence="5">
        <text>L-seryl-[protein] + ATP = O-phospho-L-seryl-[protein] + ADP + H(+)</text>
        <dbReference type="Rhea" id="RHEA:17989"/>
        <dbReference type="Rhea" id="RHEA-COMP:9863"/>
        <dbReference type="Rhea" id="RHEA-COMP:11604"/>
        <dbReference type="ChEBI" id="CHEBI:15378"/>
        <dbReference type="ChEBI" id="CHEBI:29999"/>
        <dbReference type="ChEBI" id="CHEBI:30616"/>
        <dbReference type="ChEBI" id="CHEBI:83421"/>
        <dbReference type="ChEBI" id="CHEBI:456216"/>
        <dbReference type="EC" id="2.7.11.1"/>
    </reaction>
</comment>
<feature type="compositionally biased region" description="Acidic residues" evidence="7">
    <location>
        <begin position="667"/>
        <end position="679"/>
    </location>
</feature>
<evidence type="ECO:0000256" key="6">
    <source>
        <dbReference type="PROSITE-ProRule" id="PRU10141"/>
    </source>
</evidence>
<feature type="compositionally biased region" description="Low complexity" evidence="7">
    <location>
        <begin position="568"/>
        <end position="592"/>
    </location>
</feature>
<dbReference type="GO" id="GO:0005737">
    <property type="term" value="C:cytoplasm"/>
    <property type="evidence" value="ECO:0007669"/>
    <property type="project" value="TreeGrafter"/>
</dbReference>
<dbReference type="Pfam" id="PF00069">
    <property type="entry name" value="Pkinase"/>
    <property type="match status" value="1"/>
</dbReference>
<name>A0A448YS79_BRENA</name>
<dbReference type="STRING" id="13370.A0A448YS79"/>
<dbReference type="PROSITE" id="PS50011">
    <property type="entry name" value="PROTEIN_KINASE_DOM"/>
    <property type="match status" value="1"/>
</dbReference>
<keyword evidence="10" id="KW-1185">Reference proteome</keyword>
<dbReference type="PROSITE" id="PS00108">
    <property type="entry name" value="PROTEIN_KINASE_ST"/>
    <property type="match status" value="1"/>
</dbReference>
<keyword evidence="3 6" id="KW-0067">ATP-binding</keyword>
<dbReference type="InterPro" id="IPR000719">
    <property type="entry name" value="Prot_kinase_dom"/>
</dbReference>
<evidence type="ECO:0000256" key="7">
    <source>
        <dbReference type="SAM" id="MobiDB-lite"/>
    </source>
</evidence>
<gene>
    <name evidence="9" type="ORF">BRENAR_LOCUS4500</name>
</gene>
<feature type="region of interest" description="Disordered" evidence="7">
    <location>
        <begin position="567"/>
        <end position="595"/>
    </location>
</feature>
<dbReference type="InterPro" id="IPR011009">
    <property type="entry name" value="Kinase-like_dom_sf"/>
</dbReference>
<feature type="binding site" evidence="6">
    <location>
        <position position="69"/>
    </location>
    <ligand>
        <name>ATP</name>
        <dbReference type="ChEBI" id="CHEBI:30616"/>
    </ligand>
</feature>
<feature type="compositionally biased region" description="Low complexity" evidence="7">
    <location>
        <begin position="10"/>
        <end position="21"/>
    </location>
</feature>
<dbReference type="PANTHER" id="PTHR24346">
    <property type="entry name" value="MAP/MICROTUBULE AFFINITY-REGULATING KINASE"/>
    <property type="match status" value="1"/>
</dbReference>
<dbReference type="InParanoid" id="A0A448YS79"/>
<dbReference type="FunCoup" id="A0A448YS79">
    <property type="interactions" value="369"/>
</dbReference>
<dbReference type="GO" id="GO:0005524">
    <property type="term" value="F:ATP binding"/>
    <property type="evidence" value="ECO:0007669"/>
    <property type="project" value="UniProtKB-UniRule"/>
</dbReference>
<accession>A0A448YS79</accession>
<evidence type="ECO:0000313" key="9">
    <source>
        <dbReference type="EMBL" id="VEU23771.1"/>
    </source>
</evidence>
<dbReference type="OrthoDB" id="193931at2759"/>
<feature type="compositionally biased region" description="Low complexity" evidence="7">
    <location>
        <begin position="514"/>
        <end position="534"/>
    </location>
</feature>
<organism evidence="9 10">
    <name type="scientific">Brettanomyces naardenensis</name>
    <name type="common">Yeast</name>
    <dbReference type="NCBI Taxonomy" id="13370"/>
    <lineage>
        <taxon>Eukaryota</taxon>
        <taxon>Fungi</taxon>
        <taxon>Dikarya</taxon>
        <taxon>Ascomycota</taxon>
        <taxon>Saccharomycotina</taxon>
        <taxon>Pichiomycetes</taxon>
        <taxon>Pichiales</taxon>
        <taxon>Pichiaceae</taxon>
        <taxon>Brettanomyces</taxon>
    </lineage>
</organism>
<dbReference type="PROSITE" id="PS00107">
    <property type="entry name" value="PROTEIN_KINASE_ATP"/>
    <property type="match status" value="1"/>
</dbReference>
<dbReference type="EC" id="2.7.11.1" evidence="1"/>
<evidence type="ECO:0000256" key="1">
    <source>
        <dbReference type="ARBA" id="ARBA00012513"/>
    </source>
</evidence>
<dbReference type="InterPro" id="IPR008271">
    <property type="entry name" value="Ser/Thr_kinase_AS"/>
</dbReference>
<proteinExistence type="predicted"/>
<dbReference type="Gene3D" id="1.10.510.10">
    <property type="entry name" value="Transferase(Phosphotransferase) domain 1"/>
    <property type="match status" value="1"/>
</dbReference>
<reference evidence="9 10" key="1">
    <citation type="submission" date="2018-12" db="EMBL/GenBank/DDBJ databases">
        <authorList>
            <person name="Tiukova I."/>
            <person name="Dainat J."/>
        </authorList>
    </citation>
    <scope>NUCLEOTIDE SEQUENCE [LARGE SCALE GENOMIC DNA]</scope>
</reference>
<feature type="region of interest" description="Disordered" evidence="7">
    <location>
        <begin position="1"/>
        <end position="22"/>
    </location>
</feature>
<feature type="region of interest" description="Disordered" evidence="7">
    <location>
        <begin position="755"/>
        <end position="835"/>
    </location>
</feature>
<feature type="domain" description="Protein kinase" evidence="8">
    <location>
        <begin position="38"/>
        <end position="301"/>
    </location>
</feature>
<evidence type="ECO:0000313" key="10">
    <source>
        <dbReference type="Proteomes" id="UP000290900"/>
    </source>
</evidence>